<dbReference type="InterPro" id="IPR029021">
    <property type="entry name" value="Prot-tyrosine_phosphatase-like"/>
</dbReference>
<name>A0A3B3D1B5_ORYME</name>
<evidence type="ECO:0000256" key="6">
    <source>
        <dbReference type="ARBA" id="ARBA00022707"/>
    </source>
</evidence>
<dbReference type="InterPro" id="IPR000387">
    <property type="entry name" value="Tyr_Pase_dom"/>
</dbReference>
<evidence type="ECO:0000256" key="5">
    <source>
        <dbReference type="ARBA" id="ARBA00022475"/>
    </source>
</evidence>
<reference evidence="17" key="1">
    <citation type="submission" date="2025-08" db="UniProtKB">
        <authorList>
            <consortium name="Ensembl"/>
        </authorList>
    </citation>
    <scope>IDENTIFICATION</scope>
</reference>
<dbReference type="GO" id="GO:0005886">
    <property type="term" value="C:plasma membrane"/>
    <property type="evidence" value="ECO:0007669"/>
    <property type="project" value="UniProtKB-SubCell"/>
</dbReference>
<keyword evidence="10" id="KW-0449">Lipoprotein</keyword>
<comment type="subcellular location">
    <subcellularLocation>
        <location evidence="1">Cell membrane</location>
        <topology evidence="1">Lipid-anchor</topology>
        <orientation evidence="1">Cytoplasmic side</orientation>
    </subcellularLocation>
</comment>
<dbReference type="InterPro" id="IPR000340">
    <property type="entry name" value="Dual-sp_phosphatase_cat-dom"/>
</dbReference>
<dbReference type="Pfam" id="PF00782">
    <property type="entry name" value="DSPc"/>
    <property type="match status" value="1"/>
</dbReference>
<organism evidence="17 18">
    <name type="scientific">Oryzias melastigma</name>
    <name type="common">Marine medaka</name>
    <dbReference type="NCBI Taxonomy" id="30732"/>
    <lineage>
        <taxon>Eukaryota</taxon>
        <taxon>Metazoa</taxon>
        <taxon>Chordata</taxon>
        <taxon>Craniata</taxon>
        <taxon>Vertebrata</taxon>
        <taxon>Euteleostomi</taxon>
        <taxon>Actinopterygii</taxon>
        <taxon>Neopterygii</taxon>
        <taxon>Teleostei</taxon>
        <taxon>Neoteleostei</taxon>
        <taxon>Acanthomorphata</taxon>
        <taxon>Ovalentaria</taxon>
        <taxon>Atherinomorphae</taxon>
        <taxon>Beloniformes</taxon>
        <taxon>Adrianichthyidae</taxon>
        <taxon>Oryziinae</taxon>
        <taxon>Oryzias</taxon>
    </lineage>
</organism>
<dbReference type="InterPro" id="IPR016130">
    <property type="entry name" value="Tyr_Pase_AS"/>
</dbReference>
<keyword evidence="6" id="KW-0519">Myristate</keyword>
<dbReference type="Gene3D" id="3.90.190.10">
    <property type="entry name" value="Protein tyrosine phosphatase superfamily"/>
    <property type="match status" value="1"/>
</dbReference>
<dbReference type="GO" id="GO:0004725">
    <property type="term" value="F:protein tyrosine phosphatase activity"/>
    <property type="evidence" value="ECO:0007669"/>
    <property type="project" value="UniProtKB-EC"/>
</dbReference>
<evidence type="ECO:0000256" key="8">
    <source>
        <dbReference type="ARBA" id="ARBA00022912"/>
    </source>
</evidence>
<evidence type="ECO:0000256" key="12">
    <source>
        <dbReference type="ARBA" id="ARBA00048336"/>
    </source>
</evidence>
<keyword evidence="8" id="KW-0904">Protein phosphatase</keyword>
<dbReference type="PANTHER" id="PTHR45948">
    <property type="entry name" value="DUAL SPECIFICITY PROTEIN PHOSPHATASE DDB_G0269404-RELATED"/>
    <property type="match status" value="1"/>
</dbReference>
<dbReference type="PROSITE" id="PS50054">
    <property type="entry name" value="TYR_PHOSPHATASE_DUAL"/>
    <property type="match status" value="1"/>
</dbReference>
<protein>
    <recommendedName>
        <fullName evidence="14">Dual specificity protein phosphatase 15</fullName>
        <ecNumber evidence="4">3.1.3.16</ecNumber>
        <ecNumber evidence="3">3.1.3.48</ecNumber>
    </recommendedName>
</protein>
<dbReference type="GO" id="GO:0005829">
    <property type="term" value="C:cytosol"/>
    <property type="evidence" value="ECO:0007669"/>
    <property type="project" value="TreeGrafter"/>
</dbReference>
<evidence type="ECO:0000256" key="9">
    <source>
        <dbReference type="ARBA" id="ARBA00023136"/>
    </source>
</evidence>
<comment type="catalytic activity">
    <reaction evidence="13">
        <text>O-phospho-L-tyrosyl-[protein] + H2O = L-tyrosyl-[protein] + phosphate</text>
        <dbReference type="Rhea" id="RHEA:10684"/>
        <dbReference type="Rhea" id="RHEA-COMP:10136"/>
        <dbReference type="Rhea" id="RHEA-COMP:20101"/>
        <dbReference type="ChEBI" id="CHEBI:15377"/>
        <dbReference type="ChEBI" id="CHEBI:43474"/>
        <dbReference type="ChEBI" id="CHEBI:46858"/>
        <dbReference type="ChEBI" id="CHEBI:61978"/>
        <dbReference type="EC" id="3.1.3.48"/>
    </reaction>
</comment>
<evidence type="ECO:0000256" key="10">
    <source>
        <dbReference type="ARBA" id="ARBA00023288"/>
    </source>
</evidence>
<evidence type="ECO:0000256" key="4">
    <source>
        <dbReference type="ARBA" id="ARBA00013081"/>
    </source>
</evidence>
<feature type="domain" description="Tyrosine-protein phosphatase" evidence="15">
    <location>
        <begin position="4"/>
        <end position="143"/>
    </location>
</feature>
<dbReference type="InterPro" id="IPR020422">
    <property type="entry name" value="TYR_PHOSPHATASE_DUAL_dom"/>
</dbReference>
<accession>A0A3B3D1B5</accession>
<evidence type="ECO:0000313" key="17">
    <source>
        <dbReference type="Ensembl" id="ENSOMEP00000023224.1"/>
    </source>
</evidence>
<comment type="catalytic activity">
    <reaction evidence="12">
        <text>O-phospho-L-threonyl-[protein] + H2O = L-threonyl-[protein] + phosphate</text>
        <dbReference type="Rhea" id="RHEA:47004"/>
        <dbReference type="Rhea" id="RHEA-COMP:11060"/>
        <dbReference type="Rhea" id="RHEA-COMP:11605"/>
        <dbReference type="ChEBI" id="CHEBI:15377"/>
        <dbReference type="ChEBI" id="CHEBI:30013"/>
        <dbReference type="ChEBI" id="CHEBI:43474"/>
        <dbReference type="ChEBI" id="CHEBI:61977"/>
        <dbReference type="EC" id="3.1.3.16"/>
    </reaction>
</comment>
<evidence type="ECO:0000256" key="3">
    <source>
        <dbReference type="ARBA" id="ARBA00013064"/>
    </source>
</evidence>
<feature type="domain" description="Tyrosine specific protein phosphatases" evidence="16">
    <location>
        <begin position="60"/>
        <end position="138"/>
    </location>
</feature>
<evidence type="ECO:0000256" key="2">
    <source>
        <dbReference type="ARBA" id="ARBA00008601"/>
    </source>
</evidence>
<dbReference type="GO" id="GO:0004722">
    <property type="term" value="F:protein serine/threonine phosphatase activity"/>
    <property type="evidence" value="ECO:0007669"/>
    <property type="project" value="UniProtKB-EC"/>
</dbReference>
<evidence type="ECO:0000259" key="15">
    <source>
        <dbReference type="PROSITE" id="PS50054"/>
    </source>
</evidence>
<dbReference type="FunFam" id="3.90.190.10:FF:000052">
    <property type="entry name" value="Dual specificity phosphatase 15"/>
    <property type="match status" value="1"/>
</dbReference>
<proteinExistence type="inferred from homology"/>
<evidence type="ECO:0000313" key="18">
    <source>
        <dbReference type="Proteomes" id="UP000261560"/>
    </source>
</evidence>
<dbReference type="PROSITE" id="PS00383">
    <property type="entry name" value="TYR_PHOSPHATASE_1"/>
    <property type="match status" value="1"/>
</dbReference>
<evidence type="ECO:0000256" key="13">
    <source>
        <dbReference type="ARBA" id="ARBA00051722"/>
    </source>
</evidence>
<dbReference type="EC" id="3.1.3.16" evidence="4"/>
<evidence type="ECO:0000256" key="14">
    <source>
        <dbReference type="ARBA" id="ARBA00068799"/>
    </source>
</evidence>
<keyword evidence="9" id="KW-0472">Membrane</keyword>
<dbReference type="PANTHER" id="PTHR45948:SF1">
    <property type="entry name" value="TYROSINE-PROTEIN PHOSPHATASE DOMAIN-CONTAINING PROTEIN"/>
    <property type="match status" value="1"/>
</dbReference>
<dbReference type="PROSITE" id="PS50056">
    <property type="entry name" value="TYR_PHOSPHATASE_2"/>
    <property type="match status" value="1"/>
</dbReference>
<dbReference type="Ensembl" id="ENSOMET00000012762.1">
    <property type="protein sequence ID" value="ENSOMEP00000023224.1"/>
    <property type="gene ID" value="ENSOMEG00000003238.1"/>
</dbReference>
<dbReference type="GO" id="GO:0007165">
    <property type="term" value="P:signal transduction"/>
    <property type="evidence" value="ECO:0007669"/>
    <property type="project" value="TreeGrafter"/>
</dbReference>
<comment type="catalytic activity">
    <reaction evidence="11">
        <text>O-phospho-L-seryl-[protein] + H2O = L-seryl-[protein] + phosphate</text>
        <dbReference type="Rhea" id="RHEA:20629"/>
        <dbReference type="Rhea" id="RHEA-COMP:9863"/>
        <dbReference type="Rhea" id="RHEA-COMP:11604"/>
        <dbReference type="ChEBI" id="CHEBI:15377"/>
        <dbReference type="ChEBI" id="CHEBI:29999"/>
        <dbReference type="ChEBI" id="CHEBI:43474"/>
        <dbReference type="ChEBI" id="CHEBI:83421"/>
        <dbReference type="EC" id="3.1.3.16"/>
    </reaction>
</comment>
<keyword evidence="5" id="KW-1003">Cell membrane</keyword>
<keyword evidence="18" id="KW-1185">Reference proteome</keyword>
<reference evidence="17" key="2">
    <citation type="submission" date="2025-09" db="UniProtKB">
        <authorList>
            <consortium name="Ensembl"/>
        </authorList>
    </citation>
    <scope>IDENTIFICATION</scope>
</reference>
<dbReference type="SUPFAM" id="SSF52799">
    <property type="entry name" value="(Phosphotyrosine protein) phosphatases II"/>
    <property type="match status" value="1"/>
</dbReference>
<comment type="similarity">
    <text evidence="2">Belongs to the protein-tyrosine phosphatase family. Non-receptor class dual specificity subfamily.</text>
</comment>
<dbReference type="EC" id="3.1.3.48" evidence="3"/>
<dbReference type="AlphaFoldDB" id="A0A3B3D1B5"/>
<dbReference type="Proteomes" id="UP000261560">
    <property type="component" value="Unplaced"/>
</dbReference>
<evidence type="ECO:0000256" key="11">
    <source>
        <dbReference type="ARBA" id="ARBA00047761"/>
    </source>
</evidence>
<evidence type="ECO:0000256" key="7">
    <source>
        <dbReference type="ARBA" id="ARBA00022801"/>
    </source>
</evidence>
<dbReference type="SMART" id="SM00195">
    <property type="entry name" value="DSPc"/>
    <property type="match status" value="1"/>
</dbReference>
<dbReference type="STRING" id="30732.ENSOMEP00000023224"/>
<keyword evidence="7" id="KW-0378">Hydrolase</keyword>
<dbReference type="GeneTree" id="ENSGT00940000164598"/>
<dbReference type="PaxDb" id="30732-ENSOMEP00000023224"/>
<sequence length="217" mass="24395">MGNGMNKVGSSFFLSIADAENREGLSENSITHILSVYNHPKPVFEDMKYKCIHAVDASSQNLIQYFKECIGFIHECRLNGGACLVHCLAGASRSTTMVVAYLMTVTDYTWEDCLSAVKTVRSFVDPNPGFRDQLQEYQNTRLSEYRTWLQSSFHPSPFKDSEQVGALLSQHSEERSLPDWAGSQSLLCADWSARGYVMKSRPSLSFIKFRPACLSHS</sequence>
<evidence type="ECO:0000256" key="1">
    <source>
        <dbReference type="ARBA" id="ARBA00004342"/>
    </source>
</evidence>
<evidence type="ECO:0000259" key="16">
    <source>
        <dbReference type="PROSITE" id="PS50056"/>
    </source>
</evidence>